<reference evidence="1" key="1">
    <citation type="submission" date="2017-07" db="EMBL/GenBank/DDBJ databases">
        <title>Taro Niue Genome Assembly and Annotation.</title>
        <authorList>
            <person name="Atibalentja N."/>
            <person name="Keating K."/>
            <person name="Fields C.J."/>
        </authorList>
    </citation>
    <scope>NUCLEOTIDE SEQUENCE</scope>
    <source>
        <strain evidence="1">Niue_2</strain>
        <tissue evidence="1">Leaf</tissue>
    </source>
</reference>
<dbReference type="SUPFAM" id="SSF54001">
    <property type="entry name" value="Cysteine proteinases"/>
    <property type="match status" value="1"/>
</dbReference>
<keyword evidence="2" id="KW-1185">Reference proteome</keyword>
<dbReference type="AlphaFoldDB" id="A0A843W2Z8"/>
<dbReference type="OrthoDB" id="1592757at2759"/>
<evidence type="ECO:0000313" key="2">
    <source>
        <dbReference type="Proteomes" id="UP000652761"/>
    </source>
</evidence>
<gene>
    <name evidence="1" type="ORF">Taro_032820</name>
</gene>
<dbReference type="Gene3D" id="3.90.70.10">
    <property type="entry name" value="Cysteine proteinases"/>
    <property type="match status" value="1"/>
</dbReference>
<dbReference type="Proteomes" id="UP000652761">
    <property type="component" value="Unassembled WGS sequence"/>
</dbReference>
<accession>A0A843W2Z8</accession>
<comment type="caution">
    <text evidence="1">The sequence shown here is derived from an EMBL/GenBank/DDBJ whole genome shotgun (WGS) entry which is preliminary data.</text>
</comment>
<sequence>MQKSGVANLRQVQWHQLLDHTVVHGLMQFLDLTPEEFEPGYLRLHRRLSPMFSKKAAGVSSTHKAPMLPTDDLLADFDWKDHGAITPVKN</sequence>
<proteinExistence type="predicted"/>
<evidence type="ECO:0000313" key="1">
    <source>
        <dbReference type="EMBL" id="MQM00091.1"/>
    </source>
</evidence>
<dbReference type="EMBL" id="NMUH01002457">
    <property type="protein sequence ID" value="MQM00091.1"/>
    <property type="molecule type" value="Genomic_DNA"/>
</dbReference>
<name>A0A843W2Z8_COLES</name>
<organism evidence="1 2">
    <name type="scientific">Colocasia esculenta</name>
    <name type="common">Wild taro</name>
    <name type="synonym">Arum esculentum</name>
    <dbReference type="NCBI Taxonomy" id="4460"/>
    <lineage>
        <taxon>Eukaryota</taxon>
        <taxon>Viridiplantae</taxon>
        <taxon>Streptophyta</taxon>
        <taxon>Embryophyta</taxon>
        <taxon>Tracheophyta</taxon>
        <taxon>Spermatophyta</taxon>
        <taxon>Magnoliopsida</taxon>
        <taxon>Liliopsida</taxon>
        <taxon>Araceae</taxon>
        <taxon>Aroideae</taxon>
        <taxon>Colocasieae</taxon>
        <taxon>Colocasia</taxon>
    </lineage>
</organism>
<protein>
    <submittedName>
        <fullName evidence="1">Uncharacterized protein</fullName>
    </submittedName>
</protein>
<dbReference type="InterPro" id="IPR038765">
    <property type="entry name" value="Papain-like_cys_pep_sf"/>
</dbReference>